<evidence type="ECO:0000256" key="3">
    <source>
        <dbReference type="ARBA" id="ARBA00023136"/>
    </source>
</evidence>
<dbReference type="EMBL" id="JXAL01000019">
    <property type="protein sequence ID" value="KIL35600.1"/>
    <property type="molecule type" value="Genomic_DNA"/>
</dbReference>
<dbReference type="InterPro" id="IPR006059">
    <property type="entry name" value="SBP"/>
</dbReference>
<evidence type="ECO:0000313" key="7">
    <source>
        <dbReference type="EMBL" id="KIL35600.1"/>
    </source>
</evidence>
<dbReference type="RefSeq" id="WP_041063789.1">
    <property type="nucleotide sequence ID" value="NZ_JXAL01000019.1"/>
</dbReference>
<dbReference type="Gene3D" id="3.40.190.10">
    <property type="entry name" value="Periplasmic binding protein-like II"/>
    <property type="match status" value="2"/>
</dbReference>
<keyword evidence="4" id="KW-0564">Palmitate</keyword>
<evidence type="ECO:0000256" key="1">
    <source>
        <dbReference type="ARBA" id="ARBA00022475"/>
    </source>
</evidence>
<dbReference type="PANTHER" id="PTHR43649">
    <property type="entry name" value="ARABINOSE-BINDING PROTEIN-RELATED"/>
    <property type="match status" value="1"/>
</dbReference>
<evidence type="ECO:0000313" key="8">
    <source>
        <dbReference type="Proteomes" id="UP000054526"/>
    </source>
</evidence>
<protein>
    <submittedName>
        <fullName evidence="7">ABC transporter substrate-binding protein</fullName>
    </submittedName>
</protein>
<dbReference type="PROSITE" id="PS51257">
    <property type="entry name" value="PROKAR_LIPOPROTEIN"/>
    <property type="match status" value="1"/>
</dbReference>
<organism evidence="7 8">
    <name type="scientific">Cohnella kolymensis</name>
    <dbReference type="NCBI Taxonomy" id="1590652"/>
    <lineage>
        <taxon>Bacteria</taxon>
        <taxon>Bacillati</taxon>
        <taxon>Bacillota</taxon>
        <taxon>Bacilli</taxon>
        <taxon>Bacillales</taxon>
        <taxon>Paenibacillaceae</taxon>
        <taxon>Cohnella</taxon>
    </lineage>
</organism>
<dbReference type="PANTHER" id="PTHR43649:SF33">
    <property type="entry name" value="POLYGALACTURONAN_RHAMNOGALACTURONAN-BINDING PROTEIN YTCQ"/>
    <property type="match status" value="1"/>
</dbReference>
<dbReference type="Pfam" id="PF01547">
    <property type="entry name" value="SBP_bac_1"/>
    <property type="match status" value="1"/>
</dbReference>
<gene>
    <name evidence="7" type="ORF">SD71_12690</name>
</gene>
<evidence type="ECO:0000256" key="5">
    <source>
        <dbReference type="ARBA" id="ARBA00023288"/>
    </source>
</evidence>
<evidence type="ECO:0000256" key="4">
    <source>
        <dbReference type="ARBA" id="ARBA00023139"/>
    </source>
</evidence>
<sequence length="495" mass="54421">MKKVLFILVASLLLITACSKNGGNGNEGASGSPSSSASAAGADSKEPVTLKLVYKDLPPEDPNSLKLVKAIEDGMAKQGTPIKLEIVPVQAGTYSEKLGLLLQSGTIPDLIYFQGGDYNFAMNQKILEDLTPYIEKSTHVKASLSELNNERMKNYPYLIWMAPMRAQVPVVRQDWFDKTASGKALLENPTIDNYYSFFKELKEVSGAKYVYTVAGLLPEIDVMFNQAFGLTSTWIKGADGKYAFASTTQAEKEKLDFYAKLYKEGLLDPEFLTKKWDTKEKAFYDGEAAVMAGTQGKIIDIYNTKTVGQNGEAAKVMVLPPAKGKAQGYLPVDVSKESRGMAIASTSEHKDLAFAVLEYMASPEGQMIDKLGIEGEEYTLEGGKIKLTEKFAAWYPHFVENMENFKPAQEFDPSTPYLSEPAVKSMEMFGAMSTKDNVFVIPSDLSSKWDASLAIYNEFAANYVVGKAADFDKFVQDWNAAGGKEVTDYANTILK</sequence>
<evidence type="ECO:0000256" key="2">
    <source>
        <dbReference type="ARBA" id="ARBA00022729"/>
    </source>
</evidence>
<keyword evidence="8" id="KW-1185">Reference proteome</keyword>
<dbReference type="InterPro" id="IPR050490">
    <property type="entry name" value="Bact_solute-bd_prot1"/>
</dbReference>
<keyword evidence="1" id="KW-1003">Cell membrane</keyword>
<dbReference type="SUPFAM" id="SSF53850">
    <property type="entry name" value="Periplasmic binding protein-like II"/>
    <property type="match status" value="1"/>
</dbReference>
<evidence type="ECO:0000256" key="6">
    <source>
        <dbReference type="SAM" id="SignalP"/>
    </source>
</evidence>
<keyword evidence="3" id="KW-0472">Membrane</keyword>
<dbReference type="Proteomes" id="UP000054526">
    <property type="component" value="Unassembled WGS sequence"/>
</dbReference>
<proteinExistence type="predicted"/>
<name>A0ABR5A3L3_9BACL</name>
<feature type="signal peptide" evidence="6">
    <location>
        <begin position="1"/>
        <end position="22"/>
    </location>
</feature>
<feature type="chain" id="PRO_5046696386" evidence="6">
    <location>
        <begin position="23"/>
        <end position="495"/>
    </location>
</feature>
<reference evidence="7 8" key="1">
    <citation type="submission" date="2014-12" db="EMBL/GenBank/DDBJ databases">
        <title>Draft genome sequence of Cohnella kolymensis strain B-2846.</title>
        <authorList>
            <person name="Karlyshev A.V."/>
            <person name="Kudryashova E.B."/>
        </authorList>
    </citation>
    <scope>NUCLEOTIDE SEQUENCE [LARGE SCALE GENOMIC DNA]</scope>
    <source>
        <strain evidence="7 8">VKM B-2846</strain>
    </source>
</reference>
<accession>A0ABR5A3L3</accession>
<comment type="caution">
    <text evidence="7">The sequence shown here is derived from an EMBL/GenBank/DDBJ whole genome shotgun (WGS) entry which is preliminary data.</text>
</comment>
<keyword evidence="2 6" id="KW-0732">Signal</keyword>
<keyword evidence="5" id="KW-0449">Lipoprotein</keyword>